<dbReference type="InterPro" id="IPR003961">
    <property type="entry name" value="FN3_dom"/>
</dbReference>
<dbReference type="SUPFAM" id="SSF56988">
    <property type="entry name" value="Anthrax protective antigen"/>
    <property type="match status" value="1"/>
</dbReference>
<keyword evidence="3" id="KW-0732">Signal</keyword>
<dbReference type="GO" id="GO:0000272">
    <property type="term" value="P:polysaccharide catabolic process"/>
    <property type="evidence" value="ECO:0007669"/>
    <property type="project" value="UniProtKB-KW"/>
</dbReference>
<dbReference type="SMART" id="SM00060">
    <property type="entry name" value="FN3"/>
    <property type="match status" value="4"/>
</dbReference>
<dbReference type="AlphaFoldDB" id="A0AB39QSH4"/>
<feature type="domain" description="PA14" evidence="5">
    <location>
        <begin position="34"/>
        <end position="172"/>
    </location>
</feature>
<reference evidence="6" key="1">
    <citation type="submission" date="2024-07" db="EMBL/GenBank/DDBJ databases">
        <authorList>
            <person name="Yu S.T."/>
        </authorList>
    </citation>
    <scope>NUCLEOTIDE SEQUENCE</scope>
    <source>
        <strain evidence="6">R39</strain>
    </source>
</reference>
<dbReference type="GO" id="GO:0016798">
    <property type="term" value="F:hydrolase activity, acting on glycosyl bonds"/>
    <property type="evidence" value="ECO:0007669"/>
    <property type="project" value="UniProtKB-KW"/>
</dbReference>
<dbReference type="InterPro" id="IPR037524">
    <property type="entry name" value="PA14/GLEYA"/>
</dbReference>
<dbReference type="SUPFAM" id="SSF49265">
    <property type="entry name" value="Fibronectin type III"/>
    <property type="match status" value="2"/>
</dbReference>
<dbReference type="RefSeq" id="WP_369223947.1">
    <property type="nucleotide sequence ID" value="NZ_CP163441.1"/>
</dbReference>
<dbReference type="Gene3D" id="2.60.40.10">
    <property type="entry name" value="Immunoglobulins"/>
    <property type="match status" value="5"/>
</dbReference>
<gene>
    <name evidence="6" type="ORF">AB5J52_24910</name>
</gene>
<protein>
    <submittedName>
        <fullName evidence="6">PA14 domain-containing protein</fullName>
    </submittedName>
</protein>
<keyword evidence="2" id="KW-0119">Carbohydrate metabolism</keyword>
<dbReference type="Pfam" id="PF07691">
    <property type="entry name" value="PA14"/>
    <property type="match status" value="1"/>
</dbReference>
<name>A0AB39QSH4_9ACTN</name>
<evidence type="ECO:0000256" key="3">
    <source>
        <dbReference type="SAM" id="SignalP"/>
    </source>
</evidence>
<dbReference type="InterPro" id="IPR036116">
    <property type="entry name" value="FN3_sf"/>
</dbReference>
<dbReference type="InterPro" id="IPR013783">
    <property type="entry name" value="Ig-like_fold"/>
</dbReference>
<evidence type="ECO:0000313" key="6">
    <source>
        <dbReference type="EMBL" id="XDQ45232.1"/>
    </source>
</evidence>
<keyword evidence="1" id="KW-0378">Hydrolase</keyword>
<accession>A0AB39QSH4</accession>
<feature type="domain" description="Fibronectin type-III" evidence="4">
    <location>
        <begin position="572"/>
        <end position="658"/>
    </location>
</feature>
<keyword evidence="2" id="KW-0624">Polysaccharide degradation</keyword>
<sequence>MNSARGTTAAAVVLATAGTLLGGSAVTASAATTCASPAYKRELFANTTFKGTPKKTACDTSVDESWSGAPASGLPKDGFGARWTVTRDFGSGGPFTLAASGLDGIRVHLDGARKIDLWKNTTKTVGKTVSLTVPKGRHTLRVDYANFTGAAKVKFTYTPRTSAAVDKVKPLTPLDPLVSYDGDANTTKLGWTKNQEMDLAGYRVYRRLRGSTSWTKVGTTTATSLSDAPPATGALYYYEIRAYDRAGNESAGTADAPVTSSVLPAPAQFTASATGTGAELSWAGVRAAVKYRVERTDFYGAVTKSWDRAYTVGLTDDTLARGETAGYRVASVDGSGHVSPFTDLLTVTRPLAAPRELTATAGIGSAALQWTMKPQDAPYGEFRVYRSATLPVDTSTAQWVTCTTSFATLSDGSRRYSCGDFSAEEGTTYHYAVANVQWPLVSSLSNTATVTTLVSDKPPAQVTGLTATATEYGIELDWDDNTEPDLKRYAVYRGTVLGEEGEEQVCSAGEWAHLPAGTSHYRDVRVPDGDHACYWVDAIDNANNSSRWLGPVTAVAVDELDLTPSVATPGGSPLTLTADTPAAGGVSLTWNAVDAVTGYQVYRWNPATRTYEKLAATTDRSYHDTTTARGTTHYYWVTALYADGTESAPGADRAVLEP</sequence>
<feature type="chain" id="PRO_5044231437" evidence="3">
    <location>
        <begin position="31"/>
        <end position="658"/>
    </location>
</feature>
<dbReference type="InterPro" id="IPR011658">
    <property type="entry name" value="PA14_dom"/>
</dbReference>
<evidence type="ECO:0000259" key="4">
    <source>
        <dbReference type="PROSITE" id="PS50853"/>
    </source>
</evidence>
<proteinExistence type="predicted"/>
<feature type="signal peptide" evidence="3">
    <location>
        <begin position="1"/>
        <end position="30"/>
    </location>
</feature>
<organism evidence="6">
    <name type="scientific">Streptomyces sp. R39</name>
    <dbReference type="NCBI Taxonomy" id="3238631"/>
    <lineage>
        <taxon>Bacteria</taxon>
        <taxon>Bacillati</taxon>
        <taxon>Actinomycetota</taxon>
        <taxon>Actinomycetes</taxon>
        <taxon>Kitasatosporales</taxon>
        <taxon>Streptomycetaceae</taxon>
        <taxon>Streptomyces</taxon>
    </lineage>
</organism>
<keyword evidence="1" id="KW-0326">Glycosidase</keyword>
<evidence type="ECO:0000256" key="1">
    <source>
        <dbReference type="ARBA" id="ARBA00023295"/>
    </source>
</evidence>
<dbReference type="EMBL" id="CP163441">
    <property type="protein sequence ID" value="XDQ45232.1"/>
    <property type="molecule type" value="Genomic_DNA"/>
</dbReference>
<dbReference type="SMART" id="SM00758">
    <property type="entry name" value="PA14"/>
    <property type="match status" value="1"/>
</dbReference>
<evidence type="ECO:0000256" key="2">
    <source>
        <dbReference type="ARBA" id="ARBA00023326"/>
    </source>
</evidence>
<evidence type="ECO:0000259" key="5">
    <source>
        <dbReference type="PROSITE" id="PS51820"/>
    </source>
</evidence>
<dbReference type="PROSITE" id="PS51820">
    <property type="entry name" value="PA14"/>
    <property type="match status" value="1"/>
</dbReference>
<dbReference type="PROSITE" id="PS50853">
    <property type="entry name" value="FN3"/>
    <property type="match status" value="1"/>
</dbReference>